<keyword evidence="4" id="KW-0633">Potassium transport</keyword>
<keyword evidence="5 10" id="KW-0812">Transmembrane</keyword>
<dbReference type="PANTHER" id="PTHR32024:SF1">
    <property type="entry name" value="KTR SYSTEM POTASSIUM UPTAKE PROTEIN B"/>
    <property type="match status" value="1"/>
</dbReference>
<feature type="transmembrane region" description="Helical" evidence="10">
    <location>
        <begin position="129"/>
        <end position="153"/>
    </location>
</feature>
<feature type="transmembrane region" description="Helical" evidence="10">
    <location>
        <begin position="15"/>
        <end position="32"/>
    </location>
</feature>
<proteinExistence type="predicted"/>
<feature type="transmembrane region" description="Helical" evidence="10">
    <location>
        <begin position="75"/>
        <end position="99"/>
    </location>
</feature>
<evidence type="ECO:0000313" key="11">
    <source>
        <dbReference type="EMBL" id="AXY25381.1"/>
    </source>
</evidence>
<dbReference type="GO" id="GO:0015379">
    <property type="term" value="F:potassium:chloride symporter activity"/>
    <property type="evidence" value="ECO:0007669"/>
    <property type="project" value="InterPro"/>
</dbReference>
<sequence length="445" mass="48608">MLEKFVDTLSVPQRIVFTFILAILGGATLLSTPWASASGEATSFLDCLFTATSAVCVTGQVTLNTAEHWNLFGQVVIITLIELGGLGFMAILTMAYVATGRKFGLKQQKVIQESLNLDSISQAKPMIMYLVKFALSVQAFGMLLLSFVMIPEYGLGRGLWFSFFHAISAFCNAGFDLFGDSLLSYTDQPFVLLVIAGLIFSGGLGFVVWRDVLEYHRTKKLLFHTKIVLTATSVVLLTSFVLFALMEERHGSFAGLSIGDRLANYLFMAVTPRTAGYANVNYSQVSMGSIYLTIVLMFVGGASGSTAGGIKVNTLAVLALYLIREFQGRTVHVFNRSVTDRALEKAAYIFIAGVILVFIATMALSVSEVIPHDFGLEYILMEVVSCFGTVGLTMGLTPYLTAFGKFILIVLMLMGRVGLLTFFWSFGNHTKTQKIKYLNGQVMIG</sequence>
<keyword evidence="12" id="KW-1185">Reference proteome</keyword>
<dbReference type="InterPro" id="IPR003445">
    <property type="entry name" value="Cat_transpt"/>
</dbReference>
<feature type="transmembrane region" description="Helical" evidence="10">
    <location>
        <begin position="406"/>
        <end position="426"/>
    </location>
</feature>
<evidence type="ECO:0000256" key="7">
    <source>
        <dbReference type="ARBA" id="ARBA00022989"/>
    </source>
</evidence>
<accession>A0A347WJX4</accession>
<dbReference type="Proteomes" id="UP000263232">
    <property type="component" value="Chromosome"/>
</dbReference>
<dbReference type="PANTHER" id="PTHR32024">
    <property type="entry name" value="TRK SYSTEM POTASSIUM UPTAKE PROTEIN TRKG-RELATED"/>
    <property type="match status" value="1"/>
</dbReference>
<reference evidence="11 12" key="1">
    <citation type="submission" date="2017-09" db="EMBL/GenBank/DDBJ databases">
        <title>Complete genome sequence of Oxytococcus suis strain ZY16052.</title>
        <authorList>
            <person name="Li F."/>
        </authorList>
    </citation>
    <scope>NUCLEOTIDE SEQUENCE [LARGE SCALE GENOMIC DNA]</scope>
    <source>
        <strain evidence="11 12">ZY16052</strain>
    </source>
</reference>
<evidence type="ECO:0000256" key="9">
    <source>
        <dbReference type="ARBA" id="ARBA00023136"/>
    </source>
</evidence>
<dbReference type="Pfam" id="PF02386">
    <property type="entry name" value="TrkH"/>
    <property type="match status" value="1"/>
</dbReference>
<evidence type="ECO:0000256" key="2">
    <source>
        <dbReference type="ARBA" id="ARBA00022448"/>
    </source>
</evidence>
<feature type="transmembrane region" description="Helical" evidence="10">
    <location>
        <begin position="44"/>
        <end position="63"/>
    </location>
</feature>
<organism evidence="11 12">
    <name type="scientific">Suicoccus acidiformans</name>
    <dbReference type="NCBI Taxonomy" id="2036206"/>
    <lineage>
        <taxon>Bacteria</taxon>
        <taxon>Bacillati</taxon>
        <taxon>Bacillota</taxon>
        <taxon>Bacilli</taxon>
        <taxon>Lactobacillales</taxon>
        <taxon>Aerococcaceae</taxon>
        <taxon>Suicoccus</taxon>
    </lineage>
</organism>
<evidence type="ECO:0000256" key="1">
    <source>
        <dbReference type="ARBA" id="ARBA00004651"/>
    </source>
</evidence>
<feature type="transmembrane region" description="Helical" evidence="10">
    <location>
        <begin position="346"/>
        <end position="366"/>
    </location>
</feature>
<evidence type="ECO:0000313" key="12">
    <source>
        <dbReference type="Proteomes" id="UP000263232"/>
    </source>
</evidence>
<name>A0A347WJX4_9LACT</name>
<evidence type="ECO:0000256" key="10">
    <source>
        <dbReference type="SAM" id="Phobius"/>
    </source>
</evidence>
<gene>
    <name evidence="11" type="ORF">CL176_04840</name>
</gene>
<feature type="transmembrane region" description="Helical" evidence="10">
    <location>
        <begin position="190"/>
        <end position="209"/>
    </location>
</feature>
<dbReference type="KEGG" id="abae:CL176_04840"/>
<keyword evidence="9 10" id="KW-0472">Membrane</keyword>
<dbReference type="NCBIfam" id="TIGR00933">
    <property type="entry name" value="2a38"/>
    <property type="match status" value="1"/>
</dbReference>
<evidence type="ECO:0000256" key="5">
    <source>
        <dbReference type="ARBA" id="ARBA00022692"/>
    </source>
</evidence>
<comment type="subcellular location">
    <subcellularLocation>
        <location evidence="1">Cell membrane</location>
        <topology evidence="1">Multi-pass membrane protein</topology>
    </subcellularLocation>
</comment>
<dbReference type="RefSeq" id="WP_118990293.1">
    <property type="nucleotide sequence ID" value="NZ_CP023434.1"/>
</dbReference>
<protein>
    <submittedName>
        <fullName evidence="11">Trk family potassium uptake protein</fullName>
    </submittedName>
</protein>
<keyword evidence="7 10" id="KW-1133">Transmembrane helix</keyword>
<evidence type="ECO:0000256" key="3">
    <source>
        <dbReference type="ARBA" id="ARBA00022475"/>
    </source>
</evidence>
<feature type="transmembrane region" description="Helical" evidence="10">
    <location>
        <begin position="378"/>
        <end position="400"/>
    </location>
</feature>
<feature type="transmembrane region" description="Helical" evidence="10">
    <location>
        <begin position="221"/>
        <end position="245"/>
    </location>
</feature>
<evidence type="ECO:0000256" key="4">
    <source>
        <dbReference type="ARBA" id="ARBA00022538"/>
    </source>
</evidence>
<dbReference type="GO" id="GO:0005886">
    <property type="term" value="C:plasma membrane"/>
    <property type="evidence" value="ECO:0007669"/>
    <property type="project" value="UniProtKB-SubCell"/>
</dbReference>
<dbReference type="OrthoDB" id="9810952at2"/>
<evidence type="ECO:0000256" key="8">
    <source>
        <dbReference type="ARBA" id="ARBA00023065"/>
    </source>
</evidence>
<evidence type="ECO:0000256" key="6">
    <source>
        <dbReference type="ARBA" id="ARBA00022958"/>
    </source>
</evidence>
<dbReference type="AlphaFoldDB" id="A0A347WJX4"/>
<dbReference type="InterPro" id="IPR004772">
    <property type="entry name" value="TrkH"/>
</dbReference>
<feature type="transmembrane region" description="Helical" evidence="10">
    <location>
        <begin position="159"/>
        <end position="178"/>
    </location>
</feature>
<keyword evidence="3" id="KW-1003">Cell membrane</keyword>
<keyword evidence="6" id="KW-0630">Potassium</keyword>
<dbReference type="EMBL" id="CP023434">
    <property type="protein sequence ID" value="AXY25381.1"/>
    <property type="molecule type" value="Genomic_DNA"/>
</dbReference>
<keyword evidence="2" id="KW-0813">Transport</keyword>
<feature type="transmembrane region" description="Helical" evidence="10">
    <location>
        <begin position="290"/>
        <end position="323"/>
    </location>
</feature>
<keyword evidence="8" id="KW-0406">Ion transport</keyword>